<evidence type="ECO:0000313" key="1">
    <source>
        <dbReference type="EMBL" id="CAK0856246.1"/>
    </source>
</evidence>
<gene>
    <name evidence="1" type="ORF">PCOR1329_LOCUS46693</name>
</gene>
<dbReference type="Proteomes" id="UP001189429">
    <property type="component" value="Unassembled WGS sequence"/>
</dbReference>
<keyword evidence="2" id="KW-1185">Reference proteome</keyword>
<organism evidence="1 2">
    <name type="scientific">Prorocentrum cordatum</name>
    <dbReference type="NCBI Taxonomy" id="2364126"/>
    <lineage>
        <taxon>Eukaryota</taxon>
        <taxon>Sar</taxon>
        <taxon>Alveolata</taxon>
        <taxon>Dinophyceae</taxon>
        <taxon>Prorocentrales</taxon>
        <taxon>Prorocentraceae</taxon>
        <taxon>Prorocentrum</taxon>
    </lineage>
</organism>
<accession>A0ABN9UA95</accession>
<protein>
    <submittedName>
        <fullName evidence="1">Uncharacterized protein</fullName>
    </submittedName>
</protein>
<comment type="caution">
    <text evidence="1">The sequence shown here is derived from an EMBL/GenBank/DDBJ whole genome shotgun (WGS) entry which is preliminary data.</text>
</comment>
<proteinExistence type="predicted"/>
<reference evidence="1" key="1">
    <citation type="submission" date="2023-10" db="EMBL/GenBank/DDBJ databases">
        <authorList>
            <person name="Chen Y."/>
            <person name="Shah S."/>
            <person name="Dougan E. K."/>
            <person name="Thang M."/>
            <person name="Chan C."/>
        </authorList>
    </citation>
    <scope>NUCLEOTIDE SEQUENCE [LARGE SCALE GENOMIC DNA]</scope>
</reference>
<name>A0ABN9UA95_9DINO</name>
<sequence length="122" mass="13667">MHLLDNKTCMPNITTHRAAHSALDSGTAQMRLVAARMHVVVTSISDSGETQIINAEGERASNNENLVVRSSTRKHTHIIHVRRLNGHVQFTLRASRKVSDRIKSLKKSSNLSFSFGRPLARW</sequence>
<dbReference type="EMBL" id="CAUYUJ010015616">
    <property type="protein sequence ID" value="CAK0856246.1"/>
    <property type="molecule type" value="Genomic_DNA"/>
</dbReference>
<evidence type="ECO:0000313" key="2">
    <source>
        <dbReference type="Proteomes" id="UP001189429"/>
    </source>
</evidence>